<feature type="domain" description="PatG C-terminal" evidence="1">
    <location>
        <begin position="25"/>
        <end position="137"/>
    </location>
</feature>
<organism evidence="2 3">
    <name type="scientific">Streptomyces albospinus</name>
    <dbReference type="NCBI Taxonomy" id="285515"/>
    <lineage>
        <taxon>Bacteria</taxon>
        <taxon>Bacillati</taxon>
        <taxon>Actinomycetota</taxon>
        <taxon>Actinomycetes</taxon>
        <taxon>Kitasatosporales</taxon>
        <taxon>Streptomycetaceae</taxon>
        <taxon>Streptomyces</taxon>
    </lineage>
</organism>
<reference evidence="3" key="1">
    <citation type="journal article" date="2019" name="Int. J. Syst. Evol. Microbiol.">
        <title>The Global Catalogue of Microorganisms (GCM) 10K type strain sequencing project: providing services to taxonomists for standard genome sequencing and annotation.</title>
        <authorList>
            <consortium name="The Broad Institute Genomics Platform"/>
            <consortium name="The Broad Institute Genome Sequencing Center for Infectious Disease"/>
            <person name="Wu L."/>
            <person name="Ma J."/>
        </authorList>
    </citation>
    <scope>NUCLEOTIDE SEQUENCE [LARGE SCALE GENOMIC DNA]</scope>
    <source>
        <strain evidence="3">JCM 3399</strain>
    </source>
</reference>
<proteinExistence type="predicted"/>
<sequence>MPVVESEQTTGMYGWRLDTLLDAAPTADVRAAIQEFLTRVYDDLRNPGSAAKDRALDFAATDVFQAAITATEAIATGKALDTIIVEKSPFSRMNSDCWDVKLRFFDPEDGLRPRSVFRFTIDVSDTMPVTLRDIRTWSEAR</sequence>
<keyword evidence="3" id="KW-1185">Reference proteome</keyword>
<protein>
    <recommendedName>
        <fullName evidence="1">PatG C-terminal domain-containing protein</fullName>
    </recommendedName>
</protein>
<dbReference type="EMBL" id="BMRP01000010">
    <property type="protein sequence ID" value="GGU65808.1"/>
    <property type="molecule type" value="Genomic_DNA"/>
</dbReference>
<evidence type="ECO:0000313" key="2">
    <source>
        <dbReference type="EMBL" id="GGU65808.1"/>
    </source>
</evidence>
<gene>
    <name evidence="2" type="ORF">GCM10010211_33800</name>
</gene>
<evidence type="ECO:0000313" key="3">
    <source>
        <dbReference type="Proteomes" id="UP000654471"/>
    </source>
</evidence>
<evidence type="ECO:0000259" key="1">
    <source>
        <dbReference type="Pfam" id="PF18065"/>
    </source>
</evidence>
<dbReference type="Proteomes" id="UP000654471">
    <property type="component" value="Unassembled WGS sequence"/>
</dbReference>
<dbReference type="InterPro" id="IPR040636">
    <property type="entry name" value="PatG_C"/>
</dbReference>
<accession>A0ABQ2V2D2</accession>
<dbReference type="Pfam" id="PF18065">
    <property type="entry name" value="PatG_C"/>
    <property type="match status" value="1"/>
</dbReference>
<comment type="caution">
    <text evidence="2">The sequence shown here is derived from an EMBL/GenBank/DDBJ whole genome shotgun (WGS) entry which is preliminary data.</text>
</comment>
<name>A0ABQ2V2D2_9ACTN</name>